<evidence type="ECO:0000256" key="2">
    <source>
        <dbReference type="ARBA" id="ARBA00022723"/>
    </source>
</evidence>
<keyword evidence="2" id="KW-0479">Metal-binding</keyword>
<reference evidence="4" key="1">
    <citation type="submission" date="2018-05" db="EMBL/GenBank/DDBJ databases">
        <authorList>
            <person name="Lanie J.A."/>
            <person name="Ng W.-L."/>
            <person name="Kazmierczak K.M."/>
            <person name="Andrzejewski T.M."/>
            <person name="Davidsen T.M."/>
            <person name="Wayne K.J."/>
            <person name="Tettelin H."/>
            <person name="Glass J.I."/>
            <person name="Rusch D."/>
            <person name="Podicherti R."/>
            <person name="Tsui H.-C.T."/>
            <person name="Winkler M.E."/>
        </authorList>
    </citation>
    <scope>NUCLEOTIDE SEQUENCE</scope>
</reference>
<sequence>MMSGNIEIPVYFHYLMNQYFIYSVLENTHYNLPDSRLARADAIDADMEELKLQDPIPMSCYDLTPSTEEYIQYVKENIHTENQYLAHIYVRYLGDLRGGQMIAKKVPGTGKYYKFEEPRALAESIYTRLDDGMADEAKIVFEFATKQFQELYAGHFQNPKKV</sequence>
<gene>
    <name evidence="4" type="ORF">METZ01_LOCUS142537</name>
</gene>
<dbReference type="InterPro" id="IPR016053">
    <property type="entry name" value="Haem_Oase-like"/>
</dbReference>
<organism evidence="4">
    <name type="scientific">marine metagenome</name>
    <dbReference type="NCBI Taxonomy" id="408172"/>
    <lineage>
        <taxon>unclassified sequences</taxon>
        <taxon>metagenomes</taxon>
        <taxon>ecological metagenomes</taxon>
    </lineage>
</organism>
<dbReference type="PANTHER" id="PTHR10720">
    <property type="entry name" value="HEME OXYGENASE"/>
    <property type="match status" value="1"/>
</dbReference>
<proteinExistence type="predicted"/>
<keyword evidence="3" id="KW-0408">Iron</keyword>
<keyword evidence="1" id="KW-0349">Heme</keyword>
<evidence type="ECO:0000256" key="3">
    <source>
        <dbReference type="ARBA" id="ARBA00023004"/>
    </source>
</evidence>
<protein>
    <submittedName>
        <fullName evidence="4">Uncharacterized protein</fullName>
    </submittedName>
</protein>
<evidence type="ECO:0000256" key="1">
    <source>
        <dbReference type="ARBA" id="ARBA00022617"/>
    </source>
</evidence>
<dbReference type="InterPro" id="IPR016084">
    <property type="entry name" value="Haem_Oase-like_multi-hlx"/>
</dbReference>
<dbReference type="GO" id="GO:0006788">
    <property type="term" value="P:heme oxidation"/>
    <property type="evidence" value="ECO:0007669"/>
    <property type="project" value="InterPro"/>
</dbReference>
<accession>A0A381ZLP9</accession>
<dbReference type="GO" id="GO:0004392">
    <property type="term" value="F:heme oxygenase (decyclizing) activity"/>
    <property type="evidence" value="ECO:0007669"/>
    <property type="project" value="InterPro"/>
</dbReference>
<dbReference type="GO" id="GO:0046872">
    <property type="term" value="F:metal ion binding"/>
    <property type="evidence" value="ECO:0007669"/>
    <property type="project" value="UniProtKB-KW"/>
</dbReference>
<dbReference type="InterPro" id="IPR002051">
    <property type="entry name" value="Haem_Oase"/>
</dbReference>
<dbReference type="Gene3D" id="1.20.910.10">
    <property type="entry name" value="Heme oxygenase-like"/>
    <property type="match status" value="1"/>
</dbReference>
<dbReference type="AlphaFoldDB" id="A0A381ZLP9"/>
<dbReference type="CDD" id="cd19165">
    <property type="entry name" value="HemeO"/>
    <property type="match status" value="1"/>
</dbReference>
<dbReference type="EMBL" id="UINC01021658">
    <property type="protein sequence ID" value="SVA89683.1"/>
    <property type="molecule type" value="Genomic_DNA"/>
</dbReference>
<evidence type="ECO:0000313" key="4">
    <source>
        <dbReference type="EMBL" id="SVA89683.1"/>
    </source>
</evidence>
<name>A0A381ZLP9_9ZZZZ</name>
<dbReference type="PANTHER" id="PTHR10720:SF0">
    <property type="entry name" value="HEME OXYGENASE"/>
    <property type="match status" value="1"/>
</dbReference>
<dbReference type="Pfam" id="PF01126">
    <property type="entry name" value="Heme_oxygenase"/>
    <property type="match status" value="1"/>
</dbReference>
<dbReference type="SUPFAM" id="SSF48613">
    <property type="entry name" value="Heme oxygenase-like"/>
    <property type="match status" value="1"/>
</dbReference>